<evidence type="ECO:0000313" key="1">
    <source>
        <dbReference type="EMBL" id="EGJ32798.1"/>
    </source>
</evidence>
<dbReference type="EMBL" id="GL890901">
    <property type="protein sequence ID" value="EGJ32798.1"/>
    <property type="molecule type" value="Genomic_DNA"/>
</dbReference>
<accession>F4XRF5</accession>
<dbReference type="Proteomes" id="UP000003959">
    <property type="component" value="Unassembled WGS sequence"/>
</dbReference>
<name>F4XRF5_9CYAN</name>
<dbReference type="HOGENOM" id="CLU_2974488_0_0_3"/>
<reference evidence="2" key="1">
    <citation type="journal article" date="2011" name="Proc. Natl. Acad. Sci. U.S.A.">
        <title>Genomic insights into the physiology and ecology of the marine filamentous cyanobacterium Lyngbya majuscula.</title>
        <authorList>
            <person name="Jones A.C."/>
            <person name="Monroe E.A."/>
            <person name="Podell S."/>
            <person name="Hess W.R."/>
            <person name="Klages S."/>
            <person name="Esquenazi E."/>
            <person name="Niessen S."/>
            <person name="Hoover H."/>
            <person name="Rothmann M."/>
            <person name="Lasken R.S."/>
            <person name="Yates J.R.III."/>
            <person name="Reinhardt R."/>
            <person name="Kube M."/>
            <person name="Burkart M.D."/>
            <person name="Allen E.E."/>
            <person name="Dorrestein P.C."/>
            <person name="Gerwick W.H."/>
            <person name="Gerwick L."/>
        </authorList>
    </citation>
    <scope>NUCLEOTIDE SEQUENCE [LARGE SCALE GENOMIC DNA]</scope>
    <source>
        <strain evidence="2">3L</strain>
    </source>
</reference>
<dbReference type="AlphaFoldDB" id="F4XRF5"/>
<organism evidence="1 2">
    <name type="scientific">Moorena producens 3L</name>
    <dbReference type="NCBI Taxonomy" id="489825"/>
    <lineage>
        <taxon>Bacteria</taxon>
        <taxon>Bacillati</taxon>
        <taxon>Cyanobacteriota</taxon>
        <taxon>Cyanophyceae</taxon>
        <taxon>Coleofasciculales</taxon>
        <taxon>Coleofasciculaceae</taxon>
        <taxon>Moorena</taxon>
    </lineage>
</organism>
<protein>
    <submittedName>
        <fullName evidence="1">Uncharacterized protein</fullName>
    </submittedName>
</protein>
<proteinExistence type="predicted"/>
<gene>
    <name evidence="1" type="ORF">LYNGBM3L_75960</name>
</gene>
<keyword evidence="2" id="KW-1185">Reference proteome</keyword>
<sequence length="58" mass="6532">MASIAQKALPRRVQHFGQIWHDSGHKAPVAGWQNYPLQIKALAKRPRYANTIQALALI</sequence>
<evidence type="ECO:0000313" key="2">
    <source>
        <dbReference type="Proteomes" id="UP000003959"/>
    </source>
</evidence>
<dbReference type="RefSeq" id="WP_008183803.1">
    <property type="nucleotide sequence ID" value="NZ_MKZR01000001.1"/>
</dbReference>